<comment type="similarity">
    <text evidence="5">Belongs to the protein kinase superfamily. STE Ser/Thr protein kinase family. MAP kinase kinase subfamily.</text>
</comment>
<evidence type="ECO:0000256" key="5">
    <source>
        <dbReference type="ARBA" id="ARBA00038035"/>
    </source>
</evidence>
<dbReference type="Gene3D" id="3.80.10.10">
    <property type="entry name" value="Ribonuclease Inhibitor"/>
    <property type="match status" value="2"/>
</dbReference>
<keyword evidence="4" id="KW-0067">ATP-binding</keyword>
<evidence type="ECO:0000313" key="11">
    <source>
        <dbReference type="EMBL" id="OAO12159.1"/>
    </source>
</evidence>
<keyword evidence="12" id="KW-1185">Reference proteome</keyword>
<evidence type="ECO:0000256" key="8">
    <source>
        <dbReference type="ARBA" id="ARBA00049299"/>
    </source>
</evidence>
<evidence type="ECO:0000256" key="3">
    <source>
        <dbReference type="ARBA" id="ARBA00022777"/>
    </source>
</evidence>
<sequence>MEYNPLDSLSKLMAKGLRFTEEELLDITVDLLFAMIYLHNENIIHRDIKPENMQITENGTAILGSSGLAAAVETADAIRSTVIGTNAYMAPEAFNGEMTGKSDVWSLGISLVELADGKKPYDGLNYFQLMNKLSTDEPPSLSSKWSPELVDFVSKCLVKDVKERWSVEQLMDHPFVKERVERIRNKKSSDVLMRVVQRAAELPAEPVHEPVIGVVKSSKGMKRLQKDVEEVIVKDRVCNSRIVQEWDLSIYSLLKKLTVGKECFQFVKNLVIAGLNELMTVVIGSECFKASGGVFEMRDCEKLESVTIGDGSFVSVKWVVFENLPSLKVLTLGQEVFAEGKKLVMRNLAELETLTAGKDALRDATMADLTDMPKLETCQLSHSFKCVQVVRLRNAGKMEAIKELKDVADRMKKGGMTATFVLGEMERLEEEEEKREEMDANASTSLHIASMKDWESADRLVGTIVVDSNCCNAEELKSLDLTKLQNLRELQVGDDCFKHVETVVIDGLKYLEIVVVGECSFRKEEMITNQPTCRSLHLINCDSLKDLTIGAFSFSDYSVFEIDHVPSLESLEIGDLNEESYNFHNADLVLRSMLSLKSILLGNHAFCWCSVAQLVSMPELTTIRLGLGACSYKLNSFPSKLKMKALPKLSEFIMKTGESDDSSYPSQTVIAETLCSVAVVSPSHSNEDGGEICLTAIRQN</sequence>
<evidence type="ECO:0000256" key="7">
    <source>
        <dbReference type="ARBA" id="ARBA00049014"/>
    </source>
</evidence>
<keyword evidence="2" id="KW-0547">Nucleotide-binding</keyword>
<organism evidence="11 12">
    <name type="scientific">Blastocystis sp. subtype 1 (strain ATCC 50177 / NandII)</name>
    <dbReference type="NCBI Taxonomy" id="478820"/>
    <lineage>
        <taxon>Eukaryota</taxon>
        <taxon>Sar</taxon>
        <taxon>Stramenopiles</taxon>
        <taxon>Bigyra</taxon>
        <taxon>Opalozoa</taxon>
        <taxon>Opalinata</taxon>
        <taxon>Blastocystidae</taxon>
        <taxon>Blastocystis</taxon>
    </lineage>
</organism>
<dbReference type="PROSITE" id="PS50011">
    <property type="entry name" value="PROTEIN_KINASE_DOM"/>
    <property type="match status" value="1"/>
</dbReference>
<dbReference type="SMART" id="SM00220">
    <property type="entry name" value="S_TKc"/>
    <property type="match status" value="1"/>
</dbReference>
<reference evidence="11 12" key="1">
    <citation type="submission" date="2016-05" db="EMBL/GenBank/DDBJ databases">
        <title>Nuclear genome of Blastocystis sp. subtype 1 NandII.</title>
        <authorList>
            <person name="Gentekaki E."/>
            <person name="Curtis B."/>
            <person name="Stairs C."/>
            <person name="Eme L."/>
            <person name="Herman E."/>
            <person name="Klimes V."/>
            <person name="Arias M.C."/>
            <person name="Elias M."/>
            <person name="Hilliou F."/>
            <person name="Klute M."/>
            <person name="Malik S.-B."/>
            <person name="Pightling A."/>
            <person name="Rachubinski R."/>
            <person name="Salas D."/>
            <person name="Schlacht A."/>
            <person name="Suga H."/>
            <person name="Archibald J."/>
            <person name="Ball S.G."/>
            <person name="Clark G."/>
            <person name="Dacks J."/>
            <person name="Van Der Giezen M."/>
            <person name="Tsaousis A."/>
            <person name="Roger A."/>
        </authorList>
    </citation>
    <scope>NUCLEOTIDE SEQUENCE [LARGE SCALE GENOMIC DNA]</scope>
    <source>
        <strain evidence="12">ATCC 50177 / NandII</strain>
    </source>
</reference>
<name>A0A196S846_BLAHN</name>
<dbReference type="InterPro" id="IPR032675">
    <property type="entry name" value="LRR_dom_sf"/>
</dbReference>
<keyword evidence="3 11" id="KW-0418">Kinase</keyword>
<evidence type="ECO:0000313" key="12">
    <source>
        <dbReference type="Proteomes" id="UP000078348"/>
    </source>
</evidence>
<evidence type="ECO:0000256" key="9">
    <source>
        <dbReference type="ARBA" id="ARBA00051693"/>
    </source>
</evidence>
<protein>
    <recommendedName>
        <fullName evidence="6">mitogen-activated protein kinase kinase</fullName>
        <ecNumber evidence="6">2.7.12.2</ecNumber>
    </recommendedName>
</protein>
<feature type="domain" description="Protein kinase" evidence="10">
    <location>
        <begin position="1"/>
        <end position="176"/>
    </location>
</feature>
<dbReference type="EMBL" id="LXWW01000561">
    <property type="protein sequence ID" value="OAO12159.1"/>
    <property type="molecule type" value="Genomic_DNA"/>
</dbReference>
<keyword evidence="1" id="KW-0808">Transferase</keyword>
<dbReference type="InterPro" id="IPR011009">
    <property type="entry name" value="Kinase-like_dom_sf"/>
</dbReference>
<evidence type="ECO:0000256" key="2">
    <source>
        <dbReference type="ARBA" id="ARBA00022741"/>
    </source>
</evidence>
<evidence type="ECO:0000259" key="10">
    <source>
        <dbReference type="PROSITE" id="PS50011"/>
    </source>
</evidence>
<comment type="catalytic activity">
    <reaction evidence="9">
        <text>L-tyrosyl-[protein] + ATP = O-phospho-L-tyrosyl-[protein] + ADP + H(+)</text>
        <dbReference type="Rhea" id="RHEA:10596"/>
        <dbReference type="Rhea" id="RHEA-COMP:10136"/>
        <dbReference type="Rhea" id="RHEA-COMP:20101"/>
        <dbReference type="ChEBI" id="CHEBI:15378"/>
        <dbReference type="ChEBI" id="CHEBI:30616"/>
        <dbReference type="ChEBI" id="CHEBI:46858"/>
        <dbReference type="ChEBI" id="CHEBI:61978"/>
        <dbReference type="ChEBI" id="CHEBI:456216"/>
        <dbReference type="EC" id="2.7.12.2"/>
    </reaction>
</comment>
<dbReference type="Proteomes" id="UP000078348">
    <property type="component" value="Unassembled WGS sequence"/>
</dbReference>
<dbReference type="PANTHER" id="PTHR48013">
    <property type="entry name" value="DUAL SPECIFICITY MITOGEN-ACTIVATED PROTEIN KINASE KINASE 5-RELATED"/>
    <property type="match status" value="1"/>
</dbReference>
<dbReference type="SUPFAM" id="SSF56112">
    <property type="entry name" value="Protein kinase-like (PK-like)"/>
    <property type="match status" value="1"/>
</dbReference>
<dbReference type="GO" id="GO:0005524">
    <property type="term" value="F:ATP binding"/>
    <property type="evidence" value="ECO:0007669"/>
    <property type="project" value="UniProtKB-KW"/>
</dbReference>
<dbReference type="Gene3D" id="1.10.510.10">
    <property type="entry name" value="Transferase(Phosphotransferase) domain 1"/>
    <property type="match status" value="1"/>
</dbReference>
<comment type="caution">
    <text evidence="11">The sequence shown here is derived from an EMBL/GenBank/DDBJ whole genome shotgun (WGS) entry which is preliminary data.</text>
</comment>
<dbReference type="GO" id="GO:0004708">
    <property type="term" value="F:MAP kinase kinase activity"/>
    <property type="evidence" value="ECO:0007669"/>
    <property type="project" value="UniProtKB-EC"/>
</dbReference>
<proteinExistence type="inferred from homology"/>
<dbReference type="SUPFAM" id="SSF52058">
    <property type="entry name" value="L domain-like"/>
    <property type="match status" value="1"/>
</dbReference>
<dbReference type="EC" id="2.7.12.2" evidence="6"/>
<dbReference type="STRING" id="478820.A0A196S846"/>
<accession>A0A196S846</accession>
<evidence type="ECO:0000256" key="4">
    <source>
        <dbReference type="ARBA" id="ARBA00022840"/>
    </source>
</evidence>
<dbReference type="InterPro" id="IPR000719">
    <property type="entry name" value="Prot_kinase_dom"/>
</dbReference>
<dbReference type="Pfam" id="PF00069">
    <property type="entry name" value="Pkinase"/>
    <property type="match status" value="1"/>
</dbReference>
<gene>
    <name evidence="11" type="ORF">AV274_6209</name>
</gene>
<evidence type="ECO:0000256" key="6">
    <source>
        <dbReference type="ARBA" id="ARBA00038999"/>
    </source>
</evidence>
<comment type="catalytic activity">
    <reaction evidence="8">
        <text>L-threonyl-[protein] + ATP = O-phospho-L-threonyl-[protein] + ADP + H(+)</text>
        <dbReference type="Rhea" id="RHEA:46608"/>
        <dbReference type="Rhea" id="RHEA-COMP:11060"/>
        <dbReference type="Rhea" id="RHEA-COMP:11605"/>
        <dbReference type="ChEBI" id="CHEBI:15378"/>
        <dbReference type="ChEBI" id="CHEBI:30013"/>
        <dbReference type="ChEBI" id="CHEBI:30616"/>
        <dbReference type="ChEBI" id="CHEBI:61977"/>
        <dbReference type="ChEBI" id="CHEBI:456216"/>
        <dbReference type="EC" id="2.7.12.2"/>
    </reaction>
</comment>
<evidence type="ECO:0000256" key="1">
    <source>
        <dbReference type="ARBA" id="ARBA00022679"/>
    </source>
</evidence>
<dbReference type="AlphaFoldDB" id="A0A196S846"/>
<dbReference type="OrthoDB" id="266718at2759"/>
<comment type="catalytic activity">
    <reaction evidence="7">
        <text>L-seryl-[protein] + ATP = O-phospho-L-seryl-[protein] + ADP + H(+)</text>
        <dbReference type="Rhea" id="RHEA:17989"/>
        <dbReference type="Rhea" id="RHEA-COMP:9863"/>
        <dbReference type="Rhea" id="RHEA-COMP:11604"/>
        <dbReference type="ChEBI" id="CHEBI:15378"/>
        <dbReference type="ChEBI" id="CHEBI:29999"/>
        <dbReference type="ChEBI" id="CHEBI:30616"/>
        <dbReference type="ChEBI" id="CHEBI:83421"/>
        <dbReference type="ChEBI" id="CHEBI:456216"/>
        <dbReference type="EC" id="2.7.12.2"/>
    </reaction>
</comment>
<dbReference type="PANTHER" id="PTHR48013:SF9">
    <property type="entry name" value="DUAL SPECIFICITY MITOGEN-ACTIVATED PROTEIN KINASE KINASE 5"/>
    <property type="match status" value="1"/>
</dbReference>